<evidence type="ECO:0000313" key="1">
    <source>
        <dbReference type="EMBL" id="KFG37908.1"/>
    </source>
</evidence>
<dbReference type="EMBL" id="AHZU02000972">
    <property type="protein sequence ID" value="KFG37908.1"/>
    <property type="molecule type" value="Genomic_DNA"/>
</dbReference>
<dbReference type="Proteomes" id="UP000028837">
    <property type="component" value="Unassembled WGS sequence"/>
</dbReference>
<dbReference type="AlphaFoldDB" id="A0A086K0J0"/>
<sequence>MGCSQQPCVREGGGFGGLDSRPPGTCSSWSRWPVFTVCQRDQFLVSRHSASAELPFSGRGRNRNVLHTEMSSEKARTRCVESAEAEWGANQRPTDFAVPRQRKHDPLHRNTLCMPVCPASFLRDKSLATARRALMVAACAGV</sequence>
<comment type="caution">
    <text evidence="1">The sequence shown here is derived from an EMBL/GenBank/DDBJ whole genome shotgun (WGS) entry which is preliminary data.</text>
</comment>
<accession>A0A086K0J0</accession>
<gene>
    <name evidence="1" type="ORF">TGDOM2_203705</name>
</gene>
<reference evidence="1 2" key="1">
    <citation type="submission" date="2014-02" db="EMBL/GenBank/DDBJ databases">
        <authorList>
            <person name="Sibley D."/>
            <person name="Venepally P."/>
            <person name="Karamycheva S."/>
            <person name="Hadjithomas M."/>
            <person name="Khan A."/>
            <person name="Brunk B."/>
            <person name="Roos D."/>
            <person name="Caler E."/>
            <person name="Lorenzi H."/>
        </authorList>
    </citation>
    <scope>NUCLEOTIDE SEQUENCE [LARGE SCALE GENOMIC DNA]</scope>
    <source>
        <strain evidence="1 2">GAB2-2007-GAL-DOM2</strain>
    </source>
</reference>
<proteinExistence type="predicted"/>
<dbReference type="VEuPathDB" id="ToxoDB:TGDOM2_203705"/>
<evidence type="ECO:0000313" key="2">
    <source>
        <dbReference type="Proteomes" id="UP000028837"/>
    </source>
</evidence>
<organism evidence="1 2">
    <name type="scientific">Toxoplasma gondii GAB2-2007-GAL-DOM2</name>
    <dbReference type="NCBI Taxonomy" id="1130820"/>
    <lineage>
        <taxon>Eukaryota</taxon>
        <taxon>Sar</taxon>
        <taxon>Alveolata</taxon>
        <taxon>Apicomplexa</taxon>
        <taxon>Conoidasida</taxon>
        <taxon>Coccidia</taxon>
        <taxon>Eucoccidiorida</taxon>
        <taxon>Eimeriorina</taxon>
        <taxon>Sarcocystidae</taxon>
        <taxon>Toxoplasma</taxon>
    </lineage>
</organism>
<protein>
    <submittedName>
        <fullName evidence="1">Uncharacterized protein</fullName>
    </submittedName>
</protein>
<name>A0A086K0J0_TOXGO</name>